<dbReference type="EMBL" id="HBGJ01043123">
    <property type="protein sequence ID" value="CAD9268673.1"/>
    <property type="molecule type" value="Transcribed_RNA"/>
</dbReference>
<dbReference type="PANTHER" id="PTHR14336">
    <property type="entry name" value="TANDEM PH DOMAIN CONTAINING PROTEIN"/>
    <property type="match status" value="1"/>
</dbReference>
<dbReference type="InterPro" id="IPR051707">
    <property type="entry name" value="PI-Interact_SigTrans_Reg"/>
</dbReference>
<evidence type="ECO:0000313" key="7">
    <source>
        <dbReference type="EMBL" id="CAD9268680.1"/>
    </source>
</evidence>
<feature type="compositionally biased region" description="Basic and acidic residues" evidence="1">
    <location>
        <begin position="1"/>
        <end position="23"/>
    </location>
</feature>
<proteinExistence type="predicted"/>
<evidence type="ECO:0000313" key="4">
    <source>
        <dbReference type="EMBL" id="CAD9268672.1"/>
    </source>
</evidence>
<reference evidence="8" key="1">
    <citation type="submission" date="2021-01" db="EMBL/GenBank/DDBJ databases">
        <authorList>
            <person name="Corre E."/>
            <person name="Pelletier E."/>
            <person name="Niang G."/>
            <person name="Scheremetjew M."/>
            <person name="Finn R."/>
            <person name="Kale V."/>
            <person name="Holt S."/>
            <person name="Cochrane G."/>
            <person name="Meng A."/>
            <person name="Brown T."/>
            <person name="Cohen L."/>
        </authorList>
    </citation>
    <scope>NUCLEOTIDE SEQUENCE</scope>
    <source>
        <strain evidence="8">CCMP2877</strain>
    </source>
</reference>
<dbReference type="EMBL" id="HBGJ01043127">
    <property type="protein sequence ID" value="CAD9268676.1"/>
    <property type="molecule type" value="Transcribed_RNA"/>
</dbReference>
<feature type="region of interest" description="Disordered" evidence="1">
    <location>
        <begin position="1"/>
        <end position="30"/>
    </location>
</feature>
<feature type="region of interest" description="Disordered" evidence="1">
    <location>
        <begin position="156"/>
        <end position="255"/>
    </location>
</feature>
<feature type="compositionally biased region" description="Basic and acidic residues" evidence="1">
    <location>
        <begin position="226"/>
        <end position="242"/>
    </location>
</feature>
<feature type="compositionally biased region" description="Basic and acidic residues" evidence="1">
    <location>
        <begin position="194"/>
        <end position="218"/>
    </location>
</feature>
<dbReference type="InterPro" id="IPR011993">
    <property type="entry name" value="PH-like_dom_sf"/>
</dbReference>
<evidence type="ECO:0000313" key="6">
    <source>
        <dbReference type="EMBL" id="CAD9268676.1"/>
    </source>
</evidence>
<evidence type="ECO:0000256" key="1">
    <source>
        <dbReference type="SAM" id="MobiDB-lite"/>
    </source>
</evidence>
<sequence length="255" mass="30195">MERGRAESLTGLKRDLGDRERPSPPDLEGYLHKLKSNSRMIFSAWNKRWFRVNRQSESLEYFRNRLDIGKGVQPGGVIPLEDIESVSEYDSENFQFQIDSRKRTLFLQAESKADLTGWLTELQEYKRALQEYKRWHASHQAAMRYRTDLCKDAQAERSFEGEKEEKLMEAHEEADEGYRNASRRMRPVPEVDEYENKVAPRRQERSGWGRDYGEDKRGYYGSYDAPYERRESHEDRRVDHRRQGTARVESGFEGP</sequence>
<dbReference type="SMART" id="SM00233">
    <property type="entry name" value="PH"/>
    <property type="match status" value="1"/>
</dbReference>
<organism evidence="8">
    <name type="scientific">Phaeomonas parva</name>
    <dbReference type="NCBI Taxonomy" id="124430"/>
    <lineage>
        <taxon>Eukaryota</taxon>
        <taxon>Sar</taxon>
        <taxon>Stramenopiles</taxon>
        <taxon>Ochrophyta</taxon>
        <taxon>Pinguiophyceae</taxon>
        <taxon>Pinguiochrysidales</taxon>
        <taxon>Pinguiochrysidaceae</taxon>
        <taxon>Phaeomonas</taxon>
    </lineage>
</organism>
<name>A0A6U4LCY7_9STRA</name>
<dbReference type="InterPro" id="IPR001849">
    <property type="entry name" value="PH_domain"/>
</dbReference>
<evidence type="ECO:0000313" key="3">
    <source>
        <dbReference type="EMBL" id="CAD9268669.1"/>
    </source>
</evidence>
<accession>A0A6U4LCY7</accession>
<dbReference type="Pfam" id="PF00169">
    <property type="entry name" value="PH"/>
    <property type="match status" value="1"/>
</dbReference>
<dbReference type="AlphaFoldDB" id="A0A6U4LCY7"/>
<protein>
    <recommendedName>
        <fullName evidence="2">PH domain-containing protein</fullName>
    </recommendedName>
</protein>
<evidence type="ECO:0000313" key="8">
    <source>
        <dbReference type="EMBL" id="CAD9268683.1"/>
    </source>
</evidence>
<evidence type="ECO:0000259" key="2">
    <source>
        <dbReference type="PROSITE" id="PS50003"/>
    </source>
</evidence>
<evidence type="ECO:0000313" key="5">
    <source>
        <dbReference type="EMBL" id="CAD9268673.1"/>
    </source>
</evidence>
<gene>
    <name evidence="3" type="ORF">PPAR1163_LOCUS27103</name>
    <name evidence="4" type="ORF">PPAR1163_LOCUS27106</name>
    <name evidence="5" type="ORF">PPAR1163_LOCUS27107</name>
    <name evidence="6" type="ORF">PPAR1163_LOCUS27110</name>
    <name evidence="7" type="ORF">PPAR1163_LOCUS27114</name>
    <name evidence="8" type="ORF">PPAR1163_LOCUS27117</name>
</gene>
<feature type="domain" description="PH" evidence="2">
    <location>
        <begin position="24"/>
        <end position="127"/>
    </location>
</feature>
<dbReference type="EMBL" id="HBGJ01043131">
    <property type="protein sequence ID" value="CAD9268680.1"/>
    <property type="molecule type" value="Transcribed_RNA"/>
</dbReference>
<dbReference type="EMBL" id="HBGJ01043136">
    <property type="protein sequence ID" value="CAD9268683.1"/>
    <property type="molecule type" value="Transcribed_RNA"/>
</dbReference>
<dbReference type="Gene3D" id="2.30.29.30">
    <property type="entry name" value="Pleckstrin-homology domain (PH domain)/Phosphotyrosine-binding domain (PTB)"/>
    <property type="match status" value="1"/>
</dbReference>
<dbReference type="SUPFAM" id="SSF50729">
    <property type="entry name" value="PH domain-like"/>
    <property type="match status" value="1"/>
</dbReference>
<dbReference type="EMBL" id="HBGJ01043122">
    <property type="protein sequence ID" value="CAD9268672.1"/>
    <property type="molecule type" value="Transcribed_RNA"/>
</dbReference>
<dbReference type="PROSITE" id="PS50003">
    <property type="entry name" value="PH_DOMAIN"/>
    <property type="match status" value="1"/>
</dbReference>
<feature type="compositionally biased region" description="Basic and acidic residues" evidence="1">
    <location>
        <begin position="156"/>
        <end position="171"/>
    </location>
</feature>
<dbReference type="EMBL" id="HBGJ01043118">
    <property type="protein sequence ID" value="CAD9268669.1"/>
    <property type="molecule type" value="Transcribed_RNA"/>
</dbReference>